<dbReference type="Pfam" id="PF01627">
    <property type="entry name" value="Hpt"/>
    <property type="match status" value="1"/>
</dbReference>
<reference evidence="4 5" key="1">
    <citation type="submission" date="2018-11" db="EMBL/GenBank/DDBJ databases">
        <title>Genomic Encyclopedia of Type Strains, Phase IV (KMG-IV): sequencing the most valuable type-strain genomes for metagenomic binning, comparative biology and taxonomic classification.</title>
        <authorList>
            <person name="Goeker M."/>
        </authorList>
    </citation>
    <scope>NUCLEOTIDE SEQUENCE [LARGE SCALE GENOMIC DNA]</scope>
    <source>
        <strain evidence="4 5">DSM 5900</strain>
    </source>
</reference>
<dbReference type="Proteomes" id="UP000278222">
    <property type="component" value="Unassembled WGS sequence"/>
</dbReference>
<dbReference type="InterPro" id="IPR036641">
    <property type="entry name" value="HPT_dom_sf"/>
</dbReference>
<evidence type="ECO:0000259" key="3">
    <source>
        <dbReference type="PROSITE" id="PS50894"/>
    </source>
</evidence>
<keyword evidence="1" id="KW-0902">Two-component regulatory system</keyword>
<evidence type="ECO:0000313" key="5">
    <source>
        <dbReference type="Proteomes" id="UP000278222"/>
    </source>
</evidence>
<dbReference type="EMBL" id="RJKX01000019">
    <property type="protein sequence ID" value="ROP81034.1"/>
    <property type="molecule type" value="Genomic_DNA"/>
</dbReference>
<feature type="modified residue" description="Phosphohistidine" evidence="2">
    <location>
        <position position="67"/>
    </location>
</feature>
<dbReference type="PROSITE" id="PS50894">
    <property type="entry name" value="HPT"/>
    <property type="match status" value="1"/>
</dbReference>
<protein>
    <submittedName>
        <fullName evidence="4">Hpt domain-containing protein</fullName>
    </submittedName>
</protein>
<comment type="caution">
    <text evidence="4">The sequence shown here is derived from an EMBL/GenBank/DDBJ whole genome shotgun (WGS) entry which is preliminary data.</text>
</comment>
<feature type="domain" description="HPt" evidence="3">
    <location>
        <begin position="28"/>
        <end position="133"/>
    </location>
</feature>
<accession>A0A3N1KKU9</accession>
<dbReference type="RefSeq" id="WP_123695504.1">
    <property type="nucleotide sequence ID" value="NZ_AP019700.1"/>
</dbReference>
<keyword evidence="2" id="KW-0597">Phosphoprotein</keyword>
<evidence type="ECO:0000256" key="2">
    <source>
        <dbReference type="PROSITE-ProRule" id="PRU00110"/>
    </source>
</evidence>
<evidence type="ECO:0000256" key="1">
    <source>
        <dbReference type="ARBA" id="ARBA00023012"/>
    </source>
</evidence>
<keyword evidence="5" id="KW-1185">Reference proteome</keyword>
<organism evidence="4 5">
    <name type="scientific">Stella humosa</name>
    <dbReference type="NCBI Taxonomy" id="94"/>
    <lineage>
        <taxon>Bacteria</taxon>
        <taxon>Pseudomonadati</taxon>
        <taxon>Pseudomonadota</taxon>
        <taxon>Alphaproteobacteria</taxon>
        <taxon>Rhodospirillales</taxon>
        <taxon>Stellaceae</taxon>
        <taxon>Stella</taxon>
    </lineage>
</organism>
<proteinExistence type="predicted"/>
<dbReference type="Gene3D" id="1.20.120.160">
    <property type="entry name" value="HPT domain"/>
    <property type="match status" value="1"/>
</dbReference>
<gene>
    <name evidence="4" type="ORF">EDC65_5369</name>
</gene>
<dbReference type="SUPFAM" id="SSF47226">
    <property type="entry name" value="Histidine-containing phosphotransfer domain, HPT domain"/>
    <property type="match status" value="1"/>
</dbReference>
<dbReference type="GO" id="GO:0000160">
    <property type="term" value="P:phosphorelay signal transduction system"/>
    <property type="evidence" value="ECO:0007669"/>
    <property type="project" value="UniProtKB-KW"/>
</dbReference>
<evidence type="ECO:0000313" key="4">
    <source>
        <dbReference type="EMBL" id="ROP81034.1"/>
    </source>
</evidence>
<sequence length="133" mass="13949">MNDSPLLPPMPPLPIEPALIQGYLVYLGPEETRSVVQEVASSAETLLDRIALAVASADHARTRNLAHDIAGTFGSLGLAIHAAMARAIETGCEQMGEAALGQRMAALMAARGRIAPSALALLDRLLAEPGDER</sequence>
<dbReference type="AlphaFoldDB" id="A0A3N1KKU9"/>
<dbReference type="GO" id="GO:0004672">
    <property type="term" value="F:protein kinase activity"/>
    <property type="evidence" value="ECO:0007669"/>
    <property type="project" value="UniProtKB-ARBA"/>
</dbReference>
<name>A0A3N1KKU9_9PROT</name>
<dbReference type="InterPro" id="IPR008207">
    <property type="entry name" value="Sig_transdc_His_kin_Hpt_dom"/>
</dbReference>